<dbReference type="InterPro" id="IPR002035">
    <property type="entry name" value="VWF_A"/>
</dbReference>
<keyword evidence="1" id="KW-0472">Membrane</keyword>
<organism evidence="3 4">
    <name type="scientific">Vannielia litorea</name>
    <dbReference type="NCBI Taxonomy" id="1217970"/>
    <lineage>
        <taxon>Bacteria</taxon>
        <taxon>Pseudomonadati</taxon>
        <taxon>Pseudomonadota</taxon>
        <taxon>Alphaproteobacteria</taxon>
        <taxon>Rhodobacterales</taxon>
        <taxon>Paracoccaceae</taxon>
        <taxon>Vannielia</taxon>
    </lineage>
</organism>
<dbReference type="InterPro" id="IPR028087">
    <property type="entry name" value="Tad_N"/>
</dbReference>
<dbReference type="InterPro" id="IPR036465">
    <property type="entry name" value="vWFA_dom_sf"/>
</dbReference>
<proteinExistence type="predicted"/>
<dbReference type="Pfam" id="PF13400">
    <property type="entry name" value="Tad"/>
    <property type="match status" value="1"/>
</dbReference>
<keyword evidence="4" id="KW-1185">Reference proteome</keyword>
<keyword evidence="1" id="KW-1133">Transmembrane helix</keyword>
<dbReference type="OrthoDB" id="7522752at2"/>
<dbReference type="AlphaFoldDB" id="A0A1N6FU04"/>
<dbReference type="RefSeq" id="WP_074256035.1">
    <property type="nucleotide sequence ID" value="NZ_FSRL01000001.1"/>
</dbReference>
<evidence type="ECO:0000259" key="2">
    <source>
        <dbReference type="PROSITE" id="PS50234"/>
    </source>
</evidence>
<dbReference type="STRING" id="1217970.SAMN05444002_1954"/>
<feature type="domain" description="VWFA" evidence="2">
    <location>
        <begin position="145"/>
        <end position="457"/>
    </location>
</feature>
<dbReference type="EMBL" id="FSRL01000001">
    <property type="protein sequence ID" value="SIN98702.1"/>
    <property type="molecule type" value="Genomic_DNA"/>
</dbReference>
<feature type="transmembrane region" description="Helical" evidence="1">
    <location>
        <begin position="26"/>
        <end position="48"/>
    </location>
</feature>
<reference evidence="4" key="1">
    <citation type="submission" date="2016-11" db="EMBL/GenBank/DDBJ databases">
        <authorList>
            <person name="Varghese N."/>
            <person name="Submissions S."/>
        </authorList>
    </citation>
    <scope>NUCLEOTIDE SEQUENCE [LARGE SCALE GENOMIC DNA]</scope>
    <source>
        <strain evidence="4">DSM 29440</strain>
    </source>
</reference>
<evidence type="ECO:0000313" key="3">
    <source>
        <dbReference type="EMBL" id="SIN98702.1"/>
    </source>
</evidence>
<keyword evidence="1" id="KW-0812">Transmembrane</keyword>
<accession>A0A1N6FU04</accession>
<dbReference type="Gene3D" id="3.40.50.410">
    <property type="entry name" value="von Willebrand factor, type A domain"/>
    <property type="match status" value="1"/>
</dbReference>
<dbReference type="PROSITE" id="PS50234">
    <property type="entry name" value="VWFA"/>
    <property type="match status" value="1"/>
</dbReference>
<evidence type="ECO:0000313" key="4">
    <source>
        <dbReference type="Proteomes" id="UP000184932"/>
    </source>
</evidence>
<protein>
    <submittedName>
        <fullName evidence="3">Flp pilus assembly protein TadG</fullName>
    </submittedName>
</protein>
<name>A0A1N6FU04_9RHOB</name>
<dbReference type="Proteomes" id="UP000184932">
    <property type="component" value="Unassembled WGS sequence"/>
</dbReference>
<evidence type="ECO:0000256" key="1">
    <source>
        <dbReference type="SAM" id="Phobius"/>
    </source>
</evidence>
<gene>
    <name evidence="3" type="ORF">SAMN05444002_1954</name>
</gene>
<sequence length="464" mass="50291">MTETQNTTRTLKSRFAAFAREEDGGLLIFSLFLFVCMLLAVGIGIDVMRIEMARTRLQNTADAAVLAAASMEQQMDPTSVVNDYFERAGLSANLTAVTVNGGANYKTVTAETNTRLPMYFLGMVGIDKMEARSAGTATAGYTDVEVSMVLDITGSMGQNNKLANLKTAANDFVDTVLDPSQPGSISLSLVPYSAQVNIGADMIGQLNVPLKHGYSHCVDFEEADFTSAALSLTKQYEHMQHFQYYSSATTPIDNPGCVQHSYERVTPFSQNPAALKAQINQFQARANTAIHLGMKWGVALLDPSMQPVVANLAAAGKADPSFSGRPFAYERSNTAKVVVLMTDGENVNTTRLKSQYYDSTQEIERWHQTSVIAYANSKGTNWGNYVTTKYTSTKADSMLANICDAAKAKGIIVYTIGFEVSTHSGNVMRNCASTPSHYFDVQGTEISSAFAAIARNISALRLTN</sequence>
<dbReference type="SUPFAM" id="SSF53300">
    <property type="entry name" value="vWA-like"/>
    <property type="match status" value="1"/>
</dbReference>